<sequence length="129" mass="13894">MAVIQVIMAFAFVYYAMDWPGQIYIVTVFIGIGLGAQWAIAPASASELFGLKSFSALYNFIAMGCPAGSVIFSGIIASGIYDCYAEKQGGLQEKYGEESLTCVVVLVQYATLSFIGSWLGFAWLLSAEK</sequence>
<dbReference type="Proteomes" id="UP001281410">
    <property type="component" value="Unassembled WGS sequence"/>
</dbReference>
<gene>
    <name evidence="7" type="ORF">Dsin_030426</name>
</gene>
<dbReference type="InterPro" id="IPR056555">
    <property type="entry name" value="NFD4_C"/>
</dbReference>
<feature type="transmembrane region" description="Helical" evidence="5">
    <location>
        <begin position="60"/>
        <end position="81"/>
    </location>
</feature>
<keyword evidence="3 5" id="KW-1133">Transmembrane helix</keyword>
<feature type="transmembrane region" description="Helical" evidence="5">
    <location>
        <begin position="21"/>
        <end position="40"/>
    </location>
</feature>
<keyword evidence="2 5" id="KW-0812">Transmembrane</keyword>
<feature type="transmembrane region" description="Helical" evidence="5">
    <location>
        <begin position="102"/>
        <end position="125"/>
    </location>
</feature>
<evidence type="ECO:0000256" key="2">
    <source>
        <dbReference type="ARBA" id="ARBA00022692"/>
    </source>
</evidence>
<organism evidence="7 8">
    <name type="scientific">Dipteronia sinensis</name>
    <dbReference type="NCBI Taxonomy" id="43782"/>
    <lineage>
        <taxon>Eukaryota</taxon>
        <taxon>Viridiplantae</taxon>
        <taxon>Streptophyta</taxon>
        <taxon>Embryophyta</taxon>
        <taxon>Tracheophyta</taxon>
        <taxon>Spermatophyta</taxon>
        <taxon>Magnoliopsida</taxon>
        <taxon>eudicotyledons</taxon>
        <taxon>Gunneridae</taxon>
        <taxon>Pentapetalae</taxon>
        <taxon>rosids</taxon>
        <taxon>malvids</taxon>
        <taxon>Sapindales</taxon>
        <taxon>Sapindaceae</taxon>
        <taxon>Hippocastanoideae</taxon>
        <taxon>Acereae</taxon>
        <taxon>Dipteronia</taxon>
    </lineage>
</organism>
<evidence type="ECO:0000256" key="3">
    <source>
        <dbReference type="ARBA" id="ARBA00022989"/>
    </source>
</evidence>
<evidence type="ECO:0000259" key="6">
    <source>
        <dbReference type="Pfam" id="PF23262"/>
    </source>
</evidence>
<dbReference type="AlphaFoldDB" id="A0AAE0DSF3"/>
<keyword evidence="8" id="KW-1185">Reference proteome</keyword>
<dbReference type="PANTHER" id="PTHR21576:SF44">
    <property type="entry name" value="MAJOR FACILITATOR SUPERFAMILY PROTEIN"/>
    <property type="match status" value="1"/>
</dbReference>
<protein>
    <recommendedName>
        <fullName evidence="6">NFD4 C-terminal domain-containing protein</fullName>
    </recommendedName>
</protein>
<accession>A0AAE0DSF3</accession>
<keyword evidence="4 5" id="KW-0472">Membrane</keyword>
<feature type="domain" description="NFD4 C-terminal" evidence="6">
    <location>
        <begin position="5"/>
        <end position="90"/>
    </location>
</feature>
<dbReference type="EMBL" id="JANJYJ010000010">
    <property type="protein sequence ID" value="KAK3183140.1"/>
    <property type="molecule type" value="Genomic_DNA"/>
</dbReference>
<proteinExistence type="predicted"/>
<comment type="caution">
    <text evidence="7">The sequence shown here is derived from an EMBL/GenBank/DDBJ whole genome shotgun (WGS) entry which is preliminary data.</text>
</comment>
<comment type="subcellular location">
    <subcellularLocation>
        <location evidence="1">Membrane</location>
        <topology evidence="1">Multi-pass membrane protein</topology>
    </subcellularLocation>
</comment>
<evidence type="ECO:0000256" key="5">
    <source>
        <dbReference type="SAM" id="Phobius"/>
    </source>
</evidence>
<evidence type="ECO:0000313" key="7">
    <source>
        <dbReference type="EMBL" id="KAK3183140.1"/>
    </source>
</evidence>
<dbReference type="PANTHER" id="PTHR21576">
    <property type="entry name" value="UNCHARACTERIZED NODULIN-LIKE PROTEIN"/>
    <property type="match status" value="1"/>
</dbReference>
<evidence type="ECO:0000256" key="1">
    <source>
        <dbReference type="ARBA" id="ARBA00004141"/>
    </source>
</evidence>
<evidence type="ECO:0000256" key="4">
    <source>
        <dbReference type="ARBA" id="ARBA00023136"/>
    </source>
</evidence>
<dbReference type="Pfam" id="PF23262">
    <property type="entry name" value="NFD4_C"/>
    <property type="match status" value="1"/>
</dbReference>
<evidence type="ECO:0000313" key="8">
    <source>
        <dbReference type="Proteomes" id="UP001281410"/>
    </source>
</evidence>
<reference evidence="7" key="1">
    <citation type="journal article" date="2023" name="Plant J.">
        <title>Genome sequences and population genomics provide insights into the demographic history, inbreeding, and mutation load of two 'living fossil' tree species of Dipteronia.</title>
        <authorList>
            <person name="Feng Y."/>
            <person name="Comes H.P."/>
            <person name="Chen J."/>
            <person name="Zhu S."/>
            <person name="Lu R."/>
            <person name="Zhang X."/>
            <person name="Li P."/>
            <person name="Qiu J."/>
            <person name="Olsen K.M."/>
            <person name="Qiu Y."/>
        </authorList>
    </citation>
    <scope>NUCLEOTIDE SEQUENCE</scope>
    <source>
        <strain evidence="7">NBL</strain>
    </source>
</reference>
<name>A0AAE0DSF3_9ROSI</name>
<dbReference type="GO" id="GO:0016020">
    <property type="term" value="C:membrane"/>
    <property type="evidence" value="ECO:0007669"/>
    <property type="project" value="UniProtKB-SubCell"/>
</dbReference>